<dbReference type="Proteomes" id="UP000245946">
    <property type="component" value="Unassembled WGS sequence"/>
</dbReference>
<gene>
    <name evidence="6" type="ORF">FA09DRAFT_362101</name>
</gene>
<dbReference type="PROSITE" id="PS01359">
    <property type="entry name" value="ZF_PHD_1"/>
    <property type="match status" value="1"/>
</dbReference>
<dbReference type="InterPro" id="IPR011011">
    <property type="entry name" value="Znf_FYVE_PHD"/>
</dbReference>
<keyword evidence="1" id="KW-0479">Metal-binding</keyword>
<dbReference type="GO" id="GO:0061186">
    <property type="term" value="P:negative regulation of silent mating-type cassette heterochromatin formation"/>
    <property type="evidence" value="ECO:0007669"/>
    <property type="project" value="TreeGrafter"/>
</dbReference>
<dbReference type="InterPro" id="IPR053051">
    <property type="entry name" value="HDAC_complex_subunit"/>
</dbReference>
<feature type="compositionally biased region" description="Basic and acidic residues" evidence="4">
    <location>
        <begin position="1"/>
        <end position="10"/>
    </location>
</feature>
<evidence type="ECO:0000256" key="1">
    <source>
        <dbReference type="ARBA" id="ARBA00022723"/>
    </source>
</evidence>
<feature type="domain" description="Zinc finger PHD-type" evidence="5">
    <location>
        <begin position="205"/>
        <end position="251"/>
    </location>
</feature>
<dbReference type="GO" id="GO:0061188">
    <property type="term" value="P:negative regulation of rDNA heterochromatin formation"/>
    <property type="evidence" value="ECO:0007669"/>
    <property type="project" value="TreeGrafter"/>
</dbReference>
<proteinExistence type="predicted"/>
<feature type="compositionally biased region" description="Low complexity" evidence="4">
    <location>
        <begin position="489"/>
        <end position="511"/>
    </location>
</feature>
<feature type="region of interest" description="Disordered" evidence="4">
    <location>
        <begin position="330"/>
        <end position="619"/>
    </location>
</feature>
<evidence type="ECO:0000259" key="5">
    <source>
        <dbReference type="SMART" id="SM00249"/>
    </source>
</evidence>
<dbReference type="OrthoDB" id="79252at2759"/>
<feature type="compositionally biased region" description="Basic and acidic residues" evidence="4">
    <location>
        <begin position="45"/>
        <end position="68"/>
    </location>
</feature>
<keyword evidence="2" id="KW-0863">Zinc-finger</keyword>
<dbReference type="PANTHER" id="PTHR47793">
    <property type="entry name" value="HISTONE DEACETYLASE COMPLEX SUBUNIT CTI6"/>
    <property type="match status" value="1"/>
</dbReference>
<reference evidence="6 7" key="1">
    <citation type="journal article" date="2018" name="Mol. Biol. Evol.">
        <title>Broad Genomic Sampling Reveals a Smut Pathogenic Ancestry of the Fungal Clade Ustilaginomycotina.</title>
        <authorList>
            <person name="Kijpornyongpan T."/>
            <person name="Mondo S.J."/>
            <person name="Barry K."/>
            <person name="Sandor L."/>
            <person name="Lee J."/>
            <person name="Lipzen A."/>
            <person name="Pangilinan J."/>
            <person name="LaButti K."/>
            <person name="Hainaut M."/>
            <person name="Henrissat B."/>
            <person name="Grigoriev I.V."/>
            <person name="Spatafora J.W."/>
            <person name="Aime M.C."/>
        </authorList>
    </citation>
    <scope>NUCLEOTIDE SEQUENCE [LARGE SCALE GENOMIC DNA]</scope>
    <source>
        <strain evidence="6 7">MCA 4186</strain>
    </source>
</reference>
<feature type="compositionally biased region" description="Low complexity" evidence="4">
    <location>
        <begin position="21"/>
        <end position="42"/>
    </location>
</feature>
<keyword evidence="3" id="KW-0862">Zinc</keyword>
<dbReference type="SMART" id="SM00249">
    <property type="entry name" value="PHD"/>
    <property type="match status" value="1"/>
</dbReference>
<feature type="region of interest" description="Disordered" evidence="4">
    <location>
        <begin position="647"/>
        <end position="666"/>
    </location>
</feature>
<accession>A0A316Z2Y2</accession>
<dbReference type="EMBL" id="KZ819300">
    <property type="protein sequence ID" value="PWN96140.1"/>
    <property type="molecule type" value="Genomic_DNA"/>
</dbReference>
<feature type="region of interest" description="Disordered" evidence="4">
    <location>
        <begin position="1"/>
        <end position="206"/>
    </location>
</feature>
<dbReference type="GO" id="GO:0008270">
    <property type="term" value="F:zinc ion binding"/>
    <property type="evidence" value="ECO:0007669"/>
    <property type="project" value="UniProtKB-KW"/>
</dbReference>
<feature type="compositionally biased region" description="Low complexity" evidence="4">
    <location>
        <begin position="543"/>
        <end position="568"/>
    </location>
</feature>
<dbReference type="STRING" id="58919.A0A316Z2Y2"/>
<feature type="compositionally biased region" description="Polar residues" evidence="4">
    <location>
        <begin position="596"/>
        <end position="616"/>
    </location>
</feature>
<feature type="compositionally biased region" description="Low complexity" evidence="4">
    <location>
        <begin position="741"/>
        <end position="751"/>
    </location>
</feature>
<feature type="region of interest" description="Disordered" evidence="4">
    <location>
        <begin position="731"/>
        <end position="800"/>
    </location>
</feature>
<dbReference type="InterPro" id="IPR013083">
    <property type="entry name" value="Znf_RING/FYVE/PHD"/>
</dbReference>
<dbReference type="PANTHER" id="PTHR47793:SF1">
    <property type="entry name" value="HISTONE DEACETYLASE COMPLEX SUBUNIT CTI6"/>
    <property type="match status" value="1"/>
</dbReference>
<feature type="compositionally biased region" description="Low complexity" evidence="4">
    <location>
        <begin position="765"/>
        <end position="783"/>
    </location>
</feature>
<name>A0A316Z2Y2_9BASI</name>
<evidence type="ECO:0000256" key="2">
    <source>
        <dbReference type="ARBA" id="ARBA00022771"/>
    </source>
</evidence>
<feature type="compositionally biased region" description="Low complexity" evidence="4">
    <location>
        <begin position="578"/>
        <end position="588"/>
    </location>
</feature>
<dbReference type="SUPFAM" id="SSF57903">
    <property type="entry name" value="FYVE/PHD zinc finger"/>
    <property type="match status" value="1"/>
</dbReference>
<feature type="region of interest" description="Disordered" evidence="4">
    <location>
        <begin position="270"/>
        <end position="291"/>
    </location>
</feature>
<protein>
    <recommendedName>
        <fullName evidence="5">Zinc finger PHD-type domain-containing protein</fullName>
    </recommendedName>
</protein>
<dbReference type="InterPro" id="IPR019786">
    <property type="entry name" value="Zinc_finger_PHD-type_CS"/>
</dbReference>
<dbReference type="Pfam" id="PF20826">
    <property type="entry name" value="PHD_5"/>
    <property type="match status" value="1"/>
</dbReference>
<evidence type="ECO:0000256" key="4">
    <source>
        <dbReference type="SAM" id="MobiDB-lite"/>
    </source>
</evidence>
<dbReference type="GeneID" id="37272979"/>
<evidence type="ECO:0000313" key="6">
    <source>
        <dbReference type="EMBL" id="PWN96140.1"/>
    </source>
</evidence>
<dbReference type="InterPro" id="IPR001965">
    <property type="entry name" value="Znf_PHD"/>
</dbReference>
<feature type="compositionally biased region" description="Low complexity" evidence="4">
    <location>
        <begin position="339"/>
        <end position="349"/>
    </location>
</feature>
<dbReference type="Gene3D" id="3.30.40.10">
    <property type="entry name" value="Zinc/RING finger domain, C3HC4 (zinc finger)"/>
    <property type="match status" value="1"/>
</dbReference>
<sequence length="818" mass="85332">MPSPAADERTAAASPSPPPAGERAASSAPSASRSSTRSAARSTARRSERSRSQRRRDDDAALRPKREEGADDGDAARAPSPADVKPAGAATSDADAASTGSGAGSSPPPAAAPQTSDKHRQRSVSTFKELASLGLRALGDGEEEPLLPRRSRRVLSPARRGSDESGSDGDEEHDAAAEARDDDEDDDDDERQAWDGEEGGEGETRCVCGSQDENVGLMIQCDSCKCWQHCICMGMHTEDECPDVYFCEQCRPELHLPLLRSLGVLPPARSHKKGAARVSGKNPGRDAKKDLREAKDAVLLLAADNERRRKAGQEVLTGWSVAQNPALAALAPGLGGSAHGSPPGAGRASPPSPPPTRSHRRQSSEAAARHARSQSRDDDKSGGRHSPKRRSTMNSRDSAYGWEPIPPGLLNDDDERDEPAMRAKRKRGDGSPTRSASPEQRAPEKRRRGHQDEDASPALSSKDVRRGARRDAVSEADGTERAGSEDSMAGPSESAGASASAATGAGSSASKKSGKKKGGEGGATSAPAKHPNQYTYRNKERPGAAGAAASGSASAAGASVQPSGGESPSPSPSKPRQPEGAAARRGAASLRVEASASRNSTPTPHTESSGRANNPGSAYGLPDHLAHLFPLLADASLEPLELHPPAASKVPLRPVRNGGDGDDEAPLVEAVPYTTTTVSEARTKIRFPAKRMTLGEMRKRVRHIGEYVARAQLEAVERARRMRLLGIDMTPTAPDEEMRDAAAPDGANGAAAEDKAEGDGDGDKTAAAVATPTADAPLDAAPARRGSATPQSMRLAEELSRELASFTQRFGAAPGVAA</sequence>
<dbReference type="GO" id="GO:0033698">
    <property type="term" value="C:Rpd3L complex"/>
    <property type="evidence" value="ECO:0007669"/>
    <property type="project" value="TreeGrafter"/>
</dbReference>
<dbReference type="RefSeq" id="XP_025596419.1">
    <property type="nucleotide sequence ID" value="XM_025745435.1"/>
</dbReference>
<feature type="compositionally biased region" description="Basic and acidic residues" evidence="4">
    <location>
        <begin position="752"/>
        <end position="764"/>
    </location>
</feature>
<feature type="compositionally biased region" description="Basic and acidic residues" evidence="4">
    <location>
        <begin position="462"/>
        <end position="484"/>
    </location>
</feature>
<organism evidence="6 7">
    <name type="scientific">Tilletiopsis washingtonensis</name>
    <dbReference type="NCBI Taxonomy" id="58919"/>
    <lineage>
        <taxon>Eukaryota</taxon>
        <taxon>Fungi</taxon>
        <taxon>Dikarya</taxon>
        <taxon>Basidiomycota</taxon>
        <taxon>Ustilaginomycotina</taxon>
        <taxon>Exobasidiomycetes</taxon>
        <taxon>Entylomatales</taxon>
        <taxon>Entylomatales incertae sedis</taxon>
        <taxon>Tilletiopsis</taxon>
    </lineage>
</organism>
<feature type="compositionally biased region" description="Low complexity" evidence="4">
    <location>
        <begin position="76"/>
        <end position="100"/>
    </location>
</feature>
<dbReference type="GO" id="GO:0070210">
    <property type="term" value="C:Rpd3L-Expanded complex"/>
    <property type="evidence" value="ECO:0007669"/>
    <property type="project" value="TreeGrafter"/>
</dbReference>
<keyword evidence="7" id="KW-1185">Reference proteome</keyword>
<evidence type="ECO:0000256" key="3">
    <source>
        <dbReference type="ARBA" id="ARBA00022833"/>
    </source>
</evidence>
<dbReference type="AlphaFoldDB" id="A0A316Z2Y2"/>
<evidence type="ECO:0000313" key="7">
    <source>
        <dbReference type="Proteomes" id="UP000245946"/>
    </source>
</evidence>
<feature type="compositionally biased region" description="Acidic residues" evidence="4">
    <location>
        <begin position="180"/>
        <end position="201"/>
    </location>
</feature>